<evidence type="ECO:0000259" key="1">
    <source>
        <dbReference type="Pfam" id="PF13474"/>
    </source>
</evidence>
<dbReference type="AlphaFoldDB" id="A0A4Q8L344"/>
<dbReference type="Gene3D" id="3.10.450.50">
    <property type="match status" value="1"/>
</dbReference>
<name>A0A4Q8L344_9STRE</name>
<protein>
    <recommendedName>
        <fullName evidence="1">SnoaL-like domain-containing protein</fullName>
    </recommendedName>
</protein>
<sequence>MQELLDNYRQAVLYKDKELMISLYHHDIFIYDVAGQWSLKFKQELIAMVEDWFKVISLGAVVVDFSNLTIKSSHYCAFAYFDATFSKLKNEVVVQSVIERFTLCLVFGDGWKIIHPHASHPLEVSHN</sequence>
<gene>
    <name evidence="2" type="ORF">EXW74_02265</name>
</gene>
<comment type="caution">
    <text evidence="2">The sequence shown here is derived from an EMBL/GenBank/DDBJ whole genome shotgun (WGS) entry which is preliminary data.</text>
</comment>
<evidence type="ECO:0000313" key="3">
    <source>
        <dbReference type="Proteomes" id="UP000291525"/>
    </source>
</evidence>
<dbReference type="Proteomes" id="UP000291525">
    <property type="component" value="Unassembled WGS sequence"/>
</dbReference>
<evidence type="ECO:0000313" key="2">
    <source>
        <dbReference type="EMBL" id="TAA14535.1"/>
    </source>
</evidence>
<dbReference type="InterPro" id="IPR037401">
    <property type="entry name" value="SnoaL-like"/>
</dbReference>
<dbReference type="SUPFAM" id="SSF54427">
    <property type="entry name" value="NTF2-like"/>
    <property type="match status" value="1"/>
</dbReference>
<feature type="domain" description="SnoaL-like" evidence="1">
    <location>
        <begin position="3"/>
        <end position="122"/>
    </location>
</feature>
<proteinExistence type="predicted"/>
<organism evidence="2 3">
    <name type="scientific">Streptococcus parasuis</name>
    <dbReference type="NCBI Taxonomy" id="1501662"/>
    <lineage>
        <taxon>Bacteria</taxon>
        <taxon>Bacillati</taxon>
        <taxon>Bacillota</taxon>
        <taxon>Bacilli</taxon>
        <taxon>Lactobacillales</taxon>
        <taxon>Streptococcaceae</taxon>
        <taxon>Streptococcus</taxon>
    </lineage>
</organism>
<dbReference type="OrthoDB" id="9812295at2"/>
<dbReference type="EMBL" id="SHGT01000007">
    <property type="protein sequence ID" value="TAA14535.1"/>
    <property type="molecule type" value="Genomic_DNA"/>
</dbReference>
<accession>A0A4Q8L344</accession>
<dbReference type="RefSeq" id="WP_130554521.1">
    <property type="nucleotide sequence ID" value="NZ_SHGT01000007.1"/>
</dbReference>
<dbReference type="Pfam" id="PF13474">
    <property type="entry name" value="SnoaL_3"/>
    <property type="match status" value="1"/>
</dbReference>
<dbReference type="InterPro" id="IPR032710">
    <property type="entry name" value="NTF2-like_dom_sf"/>
</dbReference>
<reference evidence="2 3" key="1">
    <citation type="submission" date="2019-02" db="EMBL/GenBank/DDBJ databases">
        <title>First genome of the species Streptococcus parasuis.</title>
        <authorList>
            <person name="Stevens M.J.A."/>
            <person name="Stephan R."/>
        </authorList>
    </citation>
    <scope>NUCLEOTIDE SEQUENCE [LARGE SCALE GENOMIC DNA]</scope>
    <source>
        <strain evidence="2 3">4253</strain>
    </source>
</reference>